<keyword evidence="2" id="KW-1185">Reference proteome</keyword>
<proteinExistence type="predicted"/>
<protein>
    <submittedName>
        <fullName evidence="1">Uncharacterized protein</fullName>
    </submittedName>
</protein>
<dbReference type="EMBL" id="CAJZAF010000007">
    <property type="protein sequence ID" value="CAG9169839.1"/>
    <property type="molecule type" value="Genomic_DNA"/>
</dbReference>
<dbReference type="Proteomes" id="UP000701702">
    <property type="component" value="Unassembled WGS sequence"/>
</dbReference>
<organism evidence="1 2">
    <name type="scientific">Cupriavidus pinatubonensis</name>
    <dbReference type="NCBI Taxonomy" id="248026"/>
    <lineage>
        <taxon>Bacteria</taxon>
        <taxon>Pseudomonadati</taxon>
        <taxon>Pseudomonadota</taxon>
        <taxon>Betaproteobacteria</taxon>
        <taxon>Burkholderiales</taxon>
        <taxon>Burkholderiaceae</taxon>
        <taxon>Cupriavidus</taxon>
    </lineage>
</organism>
<dbReference type="RefSeq" id="WP_224001286.1">
    <property type="nucleotide sequence ID" value="NZ_CAJZAF010000007.1"/>
</dbReference>
<comment type="caution">
    <text evidence="1">The sequence shown here is derived from an EMBL/GenBank/DDBJ whole genome shotgun (WGS) entry which is preliminary data.</text>
</comment>
<sequence>MTSTKGLAAQPEELPVLEIDDLSAGMHGRYVDVWLAAVACEETALAYDDWLQCVLEGRTLSSEPSRRVRIRQGAIVFELEHGAEYEVHDPVREARRFQCLLDSDSPLIAFIGQVTGARYPWVTINNLFTISELRSLRRIK</sequence>
<reference evidence="1 2" key="1">
    <citation type="submission" date="2021-08" db="EMBL/GenBank/DDBJ databases">
        <authorList>
            <person name="Peeters C."/>
        </authorList>
    </citation>
    <scope>NUCLEOTIDE SEQUENCE [LARGE SCALE GENOMIC DNA]</scope>
    <source>
        <strain evidence="1 2">LMG 23994</strain>
    </source>
</reference>
<evidence type="ECO:0000313" key="1">
    <source>
        <dbReference type="EMBL" id="CAG9169839.1"/>
    </source>
</evidence>
<name>A0ABN7Y8X4_9BURK</name>
<evidence type="ECO:0000313" key="2">
    <source>
        <dbReference type="Proteomes" id="UP000701702"/>
    </source>
</evidence>
<gene>
    <name evidence="1" type="ORF">LMG23994_01689</name>
</gene>
<accession>A0ABN7Y8X4</accession>